<dbReference type="RefSeq" id="WP_394839337.1">
    <property type="nucleotide sequence ID" value="NZ_CP089983.1"/>
</dbReference>
<dbReference type="Proteomes" id="UP001374803">
    <property type="component" value="Chromosome"/>
</dbReference>
<dbReference type="InterPro" id="IPR012318">
    <property type="entry name" value="HTH_CRP"/>
</dbReference>
<dbReference type="Gene3D" id="2.60.120.10">
    <property type="entry name" value="Jelly Rolls"/>
    <property type="match status" value="1"/>
</dbReference>
<dbReference type="PANTHER" id="PTHR24567:SF74">
    <property type="entry name" value="HTH-TYPE TRANSCRIPTIONAL REGULATOR ARCR"/>
    <property type="match status" value="1"/>
</dbReference>
<dbReference type="Pfam" id="PF13545">
    <property type="entry name" value="HTH_Crp_2"/>
    <property type="match status" value="1"/>
</dbReference>
<dbReference type="PROSITE" id="PS50042">
    <property type="entry name" value="CNMP_BINDING_3"/>
    <property type="match status" value="1"/>
</dbReference>
<dbReference type="PANTHER" id="PTHR24567">
    <property type="entry name" value="CRP FAMILY TRANSCRIPTIONAL REGULATORY PROTEIN"/>
    <property type="match status" value="1"/>
</dbReference>
<dbReference type="InterPro" id="IPR036390">
    <property type="entry name" value="WH_DNA-bd_sf"/>
</dbReference>
<gene>
    <name evidence="6" type="ORF">LVJ94_20840</name>
</gene>
<evidence type="ECO:0000256" key="3">
    <source>
        <dbReference type="ARBA" id="ARBA00023163"/>
    </source>
</evidence>
<dbReference type="EMBL" id="CP089983">
    <property type="protein sequence ID" value="WXB09664.1"/>
    <property type="molecule type" value="Genomic_DNA"/>
</dbReference>
<reference evidence="6" key="1">
    <citation type="submission" date="2021-12" db="EMBL/GenBank/DDBJ databases">
        <title>Discovery of the Pendulisporaceae a myxobacterial family with distinct sporulation behavior and unique specialized metabolism.</title>
        <authorList>
            <person name="Garcia R."/>
            <person name="Popoff A."/>
            <person name="Bader C.D."/>
            <person name="Loehr J."/>
            <person name="Walesch S."/>
            <person name="Walt C."/>
            <person name="Boldt J."/>
            <person name="Bunk B."/>
            <person name="Haeckl F.J.F.P.J."/>
            <person name="Gunesch A.P."/>
            <person name="Birkelbach J."/>
            <person name="Nuebel U."/>
            <person name="Pietschmann T."/>
            <person name="Bach T."/>
            <person name="Mueller R."/>
        </authorList>
    </citation>
    <scope>NUCLEOTIDE SEQUENCE</scope>
    <source>
        <strain evidence="6">MSr11367</strain>
    </source>
</reference>
<keyword evidence="1" id="KW-0805">Transcription regulation</keyword>
<dbReference type="Gene3D" id="1.10.10.10">
    <property type="entry name" value="Winged helix-like DNA-binding domain superfamily/Winged helix DNA-binding domain"/>
    <property type="match status" value="1"/>
</dbReference>
<proteinExistence type="predicted"/>
<feature type="region of interest" description="Disordered" evidence="4">
    <location>
        <begin position="1"/>
        <end position="23"/>
    </location>
</feature>
<dbReference type="InterPro" id="IPR036388">
    <property type="entry name" value="WH-like_DNA-bd_sf"/>
</dbReference>
<dbReference type="Pfam" id="PF00027">
    <property type="entry name" value="cNMP_binding"/>
    <property type="match status" value="1"/>
</dbReference>
<accession>A0ABZ2LFI8</accession>
<dbReference type="SMART" id="SM00100">
    <property type="entry name" value="cNMP"/>
    <property type="match status" value="1"/>
</dbReference>
<dbReference type="SUPFAM" id="SSF51206">
    <property type="entry name" value="cAMP-binding domain-like"/>
    <property type="match status" value="1"/>
</dbReference>
<evidence type="ECO:0000256" key="2">
    <source>
        <dbReference type="ARBA" id="ARBA00023125"/>
    </source>
</evidence>
<evidence type="ECO:0000313" key="7">
    <source>
        <dbReference type="Proteomes" id="UP001374803"/>
    </source>
</evidence>
<dbReference type="CDD" id="cd00038">
    <property type="entry name" value="CAP_ED"/>
    <property type="match status" value="1"/>
</dbReference>
<dbReference type="InterPro" id="IPR018490">
    <property type="entry name" value="cNMP-bd_dom_sf"/>
</dbReference>
<organism evidence="6 7">
    <name type="scientific">Pendulispora rubella</name>
    <dbReference type="NCBI Taxonomy" id="2741070"/>
    <lineage>
        <taxon>Bacteria</taxon>
        <taxon>Pseudomonadati</taxon>
        <taxon>Myxococcota</taxon>
        <taxon>Myxococcia</taxon>
        <taxon>Myxococcales</taxon>
        <taxon>Sorangiineae</taxon>
        <taxon>Pendulisporaceae</taxon>
        <taxon>Pendulispora</taxon>
    </lineage>
</organism>
<dbReference type="InterPro" id="IPR000595">
    <property type="entry name" value="cNMP-bd_dom"/>
</dbReference>
<evidence type="ECO:0000256" key="4">
    <source>
        <dbReference type="SAM" id="MobiDB-lite"/>
    </source>
</evidence>
<dbReference type="SUPFAM" id="SSF46785">
    <property type="entry name" value="Winged helix' DNA-binding domain"/>
    <property type="match status" value="1"/>
</dbReference>
<dbReference type="InterPro" id="IPR014710">
    <property type="entry name" value="RmlC-like_jellyroll"/>
</dbReference>
<keyword evidence="2" id="KW-0238">DNA-binding</keyword>
<feature type="compositionally biased region" description="Basic and acidic residues" evidence="4">
    <location>
        <begin position="1"/>
        <end position="14"/>
    </location>
</feature>
<keyword evidence="3" id="KW-0804">Transcription</keyword>
<evidence type="ECO:0000313" key="6">
    <source>
        <dbReference type="EMBL" id="WXB09664.1"/>
    </source>
</evidence>
<feature type="domain" description="Cyclic nucleotide-binding" evidence="5">
    <location>
        <begin position="35"/>
        <end position="173"/>
    </location>
</feature>
<name>A0ABZ2LFI8_9BACT</name>
<keyword evidence="7" id="KW-1185">Reference proteome</keyword>
<evidence type="ECO:0000256" key="1">
    <source>
        <dbReference type="ARBA" id="ARBA00023015"/>
    </source>
</evidence>
<sequence>MDRRLESSRPRYSERVPPVDGELGPAEQARLISRYGRRVSAGETIFREGEPATEAFLVQDGRIRLLKRVRMVERSLLLLKPGDLFGEAALLGDTPLSAMPIGDVTMRQSGTVSMGGLEDAMIRRRAEDAVARNSTAVALTDSTLLVLSRSAFRGMFENYPGIATRVIEQLIFRVRDAEDQIEIMMLRDTQLKVVSALLKLAQRAVGSAEIAMSPVELSSRVGLDVDTVKRTVQRLREQQYVRIVGERIEIPDVEALRRLYVLLGTKDEIHGESTQR</sequence>
<protein>
    <submittedName>
        <fullName evidence="6">Crp/Fnr family transcriptional regulator</fullName>
    </submittedName>
</protein>
<evidence type="ECO:0000259" key="5">
    <source>
        <dbReference type="PROSITE" id="PS50042"/>
    </source>
</evidence>
<dbReference type="InterPro" id="IPR050397">
    <property type="entry name" value="Env_Response_Regulators"/>
</dbReference>